<dbReference type="GO" id="GO:0035438">
    <property type="term" value="F:cyclic-di-GMP binding"/>
    <property type="evidence" value="ECO:0007669"/>
    <property type="project" value="InterPro"/>
</dbReference>
<dbReference type="EMBL" id="CP032418">
    <property type="protein sequence ID" value="AYC28966.1"/>
    <property type="molecule type" value="Genomic_DNA"/>
</dbReference>
<name>A0A385YQV2_9BACL</name>
<dbReference type="Proteomes" id="UP000265725">
    <property type="component" value="Chromosome"/>
</dbReference>
<dbReference type="Pfam" id="PF07238">
    <property type="entry name" value="PilZ"/>
    <property type="match status" value="1"/>
</dbReference>
<keyword evidence="3" id="KW-1185">Reference proteome</keyword>
<protein>
    <submittedName>
        <fullName evidence="2">PilZ domain-containing protein</fullName>
    </submittedName>
</protein>
<dbReference type="OrthoDB" id="2354159at2"/>
<gene>
    <name evidence="2" type="ORF">D3873_03420</name>
</gene>
<evidence type="ECO:0000313" key="3">
    <source>
        <dbReference type="Proteomes" id="UP000265725"/>
    </source>
</evidence>
<sequence length="133" mass="15619">MEIVQYRRKESFRFTFQPPEKATLFIRQEEESGTVSYEVELVDISGHGARIFSPIRMDHLMSHSEVTLSVKLHAKELVLKGEVAWKKPSRDGTLIGAEFQVDQKAEADIMQELKLRRHKELQEEYRKQGKRLY</sequence>
<accession>A0A385YQV2</accession>
<proteinExistence type="predicted"/>
<evidence type="ECO:0000259" key="1">
    <source>
        <dbReference type="Pfam" id="PF07238"/>
    </source>
</evidence>
<dbReference type="SUPFAM" id="SSF141371">
    <property type="entry name" value="PilZ domain-like"/>
    <property type="match status" value="1"/>
</dbReference>
<dbReference type="AlphaFoldDB" id="A0A385YQV2"/>
<feature type="domain" description="PilZ" evidence="1">
    <location>
        <begin position="9"/>
        <end position="107"/>
    </location>
</feature>
<dbReference type="Gene3D" id="2.40.10.220">
    <property type="entry name" value="predicted glycosyltransferase like domains"/>
    <property type="match status" value="1"/>
</dbReference>
<reference evidence="3" key="1">
    <citation type="submission" date="2018-09" db="EMBL/GenBank/DDBJ databases">
        <authorList>
            <person name="Zhu H."/>
        </authorList>
    </citation>
    <scope>NUCLEOTIDE SEQUENCE [LARGE SCALE GENOMIC DNA]</scope>
    <source>
        <strain evidence="3">K2R23-3</strain>
    </source>
</reference>
<dbReference type="InterPro" id="IPR009875">
    <property type="entry name" value="PilZ_domain"/>
</dbReference>
<evidence type="ECO:0000313" key="2">
    <source>
        <dbReference type="EMBL" id="AYC28966.1"/>
    </source>
</evidence>
<organism evidence="2 3">
    <name type="scientific">Paenisporosarcina cavernae</name>
    <dbReference type="NCBI Taxonomy" id="2320858"/>
    <lineage>
        <taxon>Bacteria</taxon>
        <taxon>Bacillati</taxon>
        <taxon>Bacillota</taxon>
        <taxon>Bacilli</taxon>
        <taxon>Bacillales</taxon>
        <taxon>Caryophanaceae</taxon>
        <taxon>Paenisporosarcina</taxon>
    </lineage>
</organism>
<dbReference type="KEGG" id="paek:D3873_03420"/>